<dbReference type="Pfam" id="PF13439">
    <property type="entry name" value="Glyco_transf_4"/>
    <property type="match status" value="1"/>
</dbReference>
<protein>
    <recommendedName>
        <fullName evidence="6">Glycosyltransferase family 1 protein</fullName>
    </recommendedName>
</protein>
<dbReference type="SUPFAM" id="SSF53756">
    <property type="entry name" value="UDP-Glycosyltransferase/glycogen phosphorylase"/>
    <property type="match status" value="1"/>
</dbReference>
<dbReference type="Proteomes" id="UP000230154">
    <property type="component" value="Unassembled WGS sequence"/>
</dbReference>
<dbReference type="Gene3D" id="3.40.50.2000">
    <property type="entry name" value="Glycogen Phosphorylase B"/>
    <property type="match status" value="2"/>
</dbReference>
<dbReference type="CDD" id="cd03809">
    <property type="entry name" value="GT4_MtfB-like"/>
    <property type="match status" value="1"/>
</dbReference>
<name>A0A2H0TQY2_9BACT</name>
<proteinExistence type="predicted"/>
<comment type="caution">
    <text evidence="4">The sequence shown here is derived from an EMBL/GenBank/DDBJ whole genome shotgun (WGS) entry which is preliminary data.</text>
</comment>
<reference evidence="5" key="1">
    <citation type="submission" date="2017-09" db="EMBL/GenBank/DDBJ databases">
        <title>Depth-based differentiation of microbial function through sediment-hosted aquifers and enrichment of novel symbionts in the deep terrestrial subsurface.</title>
        <authorList>
            <person name="Probst A.J."/>
            <person name="Ladd B."/>
            <person name="Jarett J.K."/>
            <person name="Geller-Mcgrath D.E."/>
            <person name="Sieber C.M.K."/>
            <person name="Emerson J.B."/>
            <person name="Anantharaman K."/>
            <person name="Thomas B.C."/>
            <person name="Malmstrom R."/>
            <person name="Stieglmeier M."/>
            <person name="Klingl A."/>
            <person name="Woyke T."/>
            <person name="Ryan C.M."/>
            <person name="Banfield J.F."/>
        </authorList>
    </citation>
    <scope>NUCLEOTIDE SEQUENCE [LARGE SCALE GENOMIC DNA]</scope>
</reference>
<dbReference type="GO" id="GO:0009103">
    <property type="term" value="P:lipopolysaccharide biosynthetic process"/>
    <property type="evidence" value="ECO:0007669"/>
    <property type="project" value="TreeGrafter"/>
</dbReference>
<gene>
    <name evidence="4" type="ORF">COU35_01900</name>
</gene>
<evidence type="ECO:0000256" key="1">
    <source>
        <dbReference type="ARBA" id="ARBA00022679"/>
    </source>
</evidence>
<dbReference type="EMBL" id="PFCB01000017">
    <property type="protein sequence ID" value="PIR74549.1"/>
    <property type="molecule type" value="Genomic_DNA"/>
</dbReference>
<organism evidence="4 5">
    <name type="scientific">Candidatus Magasanikbacteria bacterium CG10_big_fil_rev_8_21_14_0_10_47_10</name>
    <dbReference type="NCBI Taxonomy" id="1974652"/>
    <lineage>
        <taxon>Bacteria</taxon>
        <taxon>Candidatus Magasanikiibacteriota</taxon>
    </lineage>
</organism>
<accession>A0A2H0TQY2</accession>
<evidence type="ECO:0000259" key="2">
    <source>
        <dbReference type="Pfam" id="PF00534"/>
    </source>
</evidence>
<dbReference type="InterPro" id="IPR028098">
    <property type="entry name" value="Glyco_trans_4-like_N"/>
</dbReference>
<keyword evidence="1" id="KW-0808">Transferase</keyword>
<evidence type="ECO:0000259" key="3">
    <source>
        <dbReference type="Pfam" id="PF13439"/>
    </source>
</evidence>
<feature type="domain" description="Glycosyl transferase family 1" evidence="2">
    <location>
        <begin position="169"/>
        <end position="327"/>
    </location>
</feature>
<evidence type="ECO:0008006" key="6">
    <source>
        <dbReference type="Google" id="ProtNLM"/>
    </source>
</evidence>
<dbReference type="InterPro" id="IPR001296">
    <property type="entry name" value="Glyco_trans_1"/>
</dbReference>
<dbReference type="AlphaFoldDB" id="A0A2H0TQY2"/>
<dbReference type="GO" id="GO:0016757">
    <property type="term" value="F:glycosyltransferase activity"/>
    <property type="evidence" value="ECO:0007669"/>
    <property type="project" value="InterPro"/>
</dbReference>
<evidence type="ECO:0000313" key="5">
    <source>
        <dbReference type="Proteomes" id="UP000230154"/>
    </source>
</evidence>
<dbReference type="Pfam" id="PF00534">
    <property type="entry name" value="Glycos_transf_1"/>
    <property type="match status" value="1"/>
</dbReference>
<sequence length="351" mass="40508">MRIGIDARMMGKGYGLGRYVEELVAQLQQMESDHEFVFLQPDISWYSIEEQFKMPSVIKKAQVDLMHFPHWNVPFFYRGPFVVTIHDLTMYHYPRPEATTLGPILFWIKDVAHRMLIRRVVRKAKHIIVASEFTKQDVHSTLGVPLDKMTVIYQAPFCKAHEADNTTHDFAKYGIDKPFVLYVGAAYPHKNLERLLEAWKIVEDEYTDQYQLVLAGKENYFWTRLRSSIAERQSIKYIGFVPDEDLTLLYKRASLFVFPSLYEGFGLPPLEAMAHDVPVVSANSSCLPEVLGEGALYFNPEDIHHIARMIYQGLTDEDVRAELRANAGRELSRYTARNFGLQTMNVYTLAA</sequence>
<evidence type="ECO:0000313" key="4">
    <source>
        <dbReference type="EMBL" id="PIR74549.1"/>
    </source>
</evidence>
<dbReference type="PANTHER" id="PTHR46401:SF2">
    <property type="entry name" value="GLYCOSYLTRANSFERASE WBBK-RELATED"/>
    <property type="match status" value="1"/>
</dbReference>
<dbReference type="PANTHER" id="PTHR46401">
    <property type="entry name" value="GLYCOSYLTRANSFERASE WBBK-RELATED"/>
    <property type="match status" value="1"/>
</dbReference>
<feature type="domain" description="Glycosyltransferase subfamily 4-like N-terminal" evidence="3">
    <location>
        <begin position="36"/>
        <end position="153"/>
    </location>
</feature>